<feature type="domain" description="HTH araC/xylS-type" evidence="4">
    <location>
        <begin position="249"/>
        <end position="351"/>
    </location>
</feature>
<dbReference type="GO" id="GO:0043565">
    <property type="term" value="F:sequence-specific DNA binding"/>
    <property type="evidence" value="ECO:0007669"/>
    <property type="project" value="InterPro"/>
</dbReference>
<keyword evidence="2" id="KW-0238">DNA-binding</keyword>
<gene>
    <name evidence="5" type="ORF">F888_01445</name>
</gene>
<dbReference type="PANTHER" id="PTHR46796:SF12">
    <property type="entry name" value="HTH-TYPE DNA-BINDING TRANSCRIPTIONAL ACTIVATOR EUTR"/>
    <property type="match status" value="1"/>
</dbReference>
<evidence type="ECO:0000256" key="1">
    <source>
        <dbReference type="ARBA" id="ARBA00023015"/>
    </source>
</evidence>
<evidence type="ECO:0000313" key="6">
    <source>
        <dbReference type="Proteomes" id="UP000013200"/>
    </source>
</evidence>
<dbReference type="InterPro" id="IPR018060">
    <property type="entry name" value="HTH_AraC"/>
</dbReference>
<evidence type="ECO:0000256" key="3">
    <source>
        <dbReference type="ARBA" id="ARBA00023163"/>
    </source>
</evidence>
<dbReference type="InterPro" id="IPR050204">
    <property type="entry name" value="AraC_XylS_family_regulators"/>
</dbReference>
<dbReference type="Proteomes" id="UP000013200">
    <property type="component" value="Unassembled WGS sequence"/>
</dbReference>
<keyword evidence="6" id="KW-1185">Reference proteome</keyword>
<accession>N9R8H1</accession>
<dbReference type="Pfam" id="PF14525">
    <property type="entry name" value="AraC_binding_2"/>
    <property type="match status" value="1"/>
</dbReference>
<keyword evidence="3" id="KW-0804">Transcription</keyword>
<dbReference type="SUPFAM" id="SSF46689">
    <property type="entry name" value="Homeodomain-like"/>
    <property type="match status" value="2"/>
</dbReference>
<dbReference type="STRING" id="1217698.F888_01445"/>
<keyword evidence="1" id="KW-0805">Transcription regulation</keyword>
<dbReference type="PATRIC" id="fig|1217698.3.peg.1391"/>
<dbReference type="AlphaFoldDB" id="N9R8H1"/>
<organism evidence="5 6">
    <name type="scientific">Acinetobacter courvalinii</name>
    <dbReference type="NCBI Taxonomy" id="280147"/>
    <lineage>
        <taxon>Bacteria</taxon>
        <taxon>Pseudomonadati</taxon>
        <taxon>Pseudomonadota</taxon>
        <taxon>Gammaproteobacteria</taxon>
        <taxon>Moraxellales</taxon>
        <taxon>Moraxellaceae</taxon>
        <taxon>Acinetobacter</taxon>
    </lineage>
</organism>
<evidence type="ECO:0000259" key="4">
    <source>
        <dbReference type="PROSITE" id="PS01124"/>
    </source>
</evidence>
<dbReference type="PANTHER" id="PTHR46796">
    <property type="entry name" value="HTH-TYPE TRANSCRIPTIONAL ACTIVATOR RHAS-RELATED"/>
    <property type="match status" value="1"/>
</dbReference>
<sequence>MASFMEQNGIFLAAKTISTSLGERTMTSLSQNMDLIHHSHQADFAQNVMSMICGEHRLDTLCRETLDFHYEGMRFPHKKMAIGTISYGANVAINISHLKAYSISLPFHGKQTLSIGGAKYQSDAHTGLIVSNQDLQDLVIHQDCQKFQVVIPEQSLHQVLAELLNKPLEQALVFNPEISLGMTGLMQAWWHNIENFLQLKSHYADFAGLPMFSEDYENFVIKALLLSQENNYSAALHERSNQMEPAYIRKVKNFIVQHARESFDVESLQRLAGVSKSKLYAEFQQHYGLSPMAYLRKYRLQQIYKILSNAAKHQKISISKLAYDWGFNHLSRFAQEYKDEFGEKPSETRNKHE</sequence>
<dbReference type="EMBL" id="APSA01000005">
    <property type="protein sequence ID" value="ENX38576.1"/>
    <property type="molecule type" value="Genomic_DNA"/>
</dbReference>
<dbReference type="SMART" id="SM00342">
    <property type="entry name" value="HTH_ARAC"/>
    <property type="match status" value="1"/>
</dbReference>
<dbReference type="PROSITE" id="PS01124">
    <property type="entry name" value="HTH_ARAC_FAMILY_2"/>
    <property type="match status" value="1"/>
</dbReference>
<comment type="caution">
    <text evidence="5">The sequence shown here is derived from an EMBL/GenBank/DDBJ whole genome shotgun (WGS) entry which is preliminary data.</text>
</comment>
<protein>
    <recommendedName>
        <fullName evidence="4">HTH araC/xylS-type domain-containing protein</fullName>
    </recommendedName>
</protein>
<evidence type="ECO:0000256" key="2">
    <source>
        <dbReference type="ARBA" id="ARBA00023125"/>
    </source>
</evidence>
<dbReference type="Pfam" id="PF12833">
    <property type="entry name" value="HTH_18"/>
    <property type="match status" value="1"/>
</dbReference>
<dbReference type="InterPro" id="IPR035418">
    <property type="entry name" value="AraC-bd_2"/>
</dbReference>
<dbReference type="HOGENOM" id="CLU_047930_0_0_6"/>
<dbReference type="InterPro" id="IPR009057">
    <property type="entry name" value="Homeodomain-like_sf"/>
</dbReference>
<dbReference type="InterPro" id="IPR018062">
    <property type="entry name" value="HTH_AraC-typ_CS"/>
</dbReference>
<dbReference type="GO" id="GO:0003700">
    <property type="term" value="F:DNA-binding transcription factor activity"/>
    <property type="evidence" value="ECO:0007669"/>
    <property type="project" value="InterPro"/>
</dbReference>
<proteinExistence type="predicted"/>
<dbReference type="Gene3D" id="1.10.10.60">
    <property type="entry name" value="Homeodomain-like"/>
    <property type="match status" value="1"/>
</dbReference>
<reference evidence="5 6" key="1">
    <citation type="submission" date="2013-02" db="EMBL/GenBank/DDBJ databases">
        <title>The Genome Sequence of Acinetobacter sp. NIPH 3623.</title>
        <authorList>
            <consortium name="The Broad Institute Genome Sequencing Platform"/>
            <consortium name="The Broad Institute Genome Sequencing Center for Infectious Disease"/>
            <person name="Cerqueira G."/>
            <person name="Feldgarden M."/>
            <person name="Courvalin P."/>
            <person name="Perichon B."/>
            <person name="Grillot-Courvalin C."/>
            <person name="Clermont D."/>
            <person name="Rocha E."/>
            <person name="Yoon E.-J."/>
            <person name="Nemec A."/>
            <person name="Walker B."/>
            <person name="Young S.K."/>
            <person name="Zeng Q."/>
            <person name="Gargeya S."/>
            <person name="Fitzgerald M."/>
            <person name="Haas B."/>
            <person name="Abouelleil A."/>
            <person name="Alvarado L."/>
            <person name="Arachchi H.M."/>
            <person name="Berlin A.M."/>
            <person name="Chapman S.B."/>
            <person name="Dewar J."/>
            <person name="Goldberg J."/>
            <person name="Griggs A."/>
            <person name="Gujja S."/>
            <person name="Hansen M."/>
            <person name="Howarth C."/>
            <person name="Imamovic A."/>
            <person name="Larimer J."/>
            <person name="McCowan C."/>
            <person name="Murphy C."/>
            <person name="Neiman D."/>
            <person name="Pearson M."/>
            <person name="Priest M."/>
            <person name="Roberts A."/>
            <person name="Saif S."/>
            <person name="Shea T."/>
            <person name="Sisk P."/>
            <person name="Sykes S."/>
            <person name="Wortman J."/>
            <person name="Nusbaum C."/>
            <person name="Birren B."/>
        </authorList>
    </citation>
    <scope>NUCLEOTIDE SEQUENCE [LARGE SCALE GENOMIC DNA]</scope>
    <source>
        <strain evidence="5 6">NIPH 3623</strain>
    </source>
</reference>
<dbReference type="PROSITE" id="PS00041">
    <property type="entry name" value="HTH_ARAC_FAMILY_1"/>
    <property type="match status" value="1"/>
</dbReference>
<evidence type="ECO:0000313" key="5">
    <source>
        <dbReference type="EMBL" id="ENX38576.1"/>
    </source>
</evidence>
<name>N9R8H1_9GAMM</name>